<keyword evidence="1" id="KW-1133">Transmembrane helix</keyword>
<dbReference type="AlphaFoldDB" id="N4WIR5"/>
<dbReference type="EMBL" id="APML01000061">
    <property type="protein sequence ID" value="ENH96032.1"/>
    <property type="molecule type" value="Genomic_DNA"/>
</dbReference>
<feature type="transmembrane region" description="Helical" evidence="1">
    <location>
        <begin position="52"/>
        <end position="76"/>
    </location>
</feature>
<name>N4WIR5_9BACI</name>
<dbReference type="STRING" id="1308866.J416_12934"/>
<dbReference type="Pfam" id="PF11667">
    <property type="entry name" value="DUF3267"/>
    <property type="match status" value="1"/>
</dbReference>
<dbReference type="Proteomes" id="UP000012283">
    <property type="component" value="Unassembled WGS sequence"/>
</dbReference>
<evidence type="ECO:0000313" key="2">
    <source>
        <dbReference type="EMBL" id="ENH96032.1"/>
    </source>
</evidence>
<keyword evidence="1" id="KW-0812">Transmembrane</keyword>
<organism evidence="2 3">
    <name type="scientific">Gracilibacillus halophilus YIM-C55.5</name>
    <dbReference type="NCBI Taxonomy" id="1308866"/>
    <lineage>
        <taxon>Bacteria</taxon>
        <taxon>Bacillati</taxon>
        <taxon>Bacillota</taxon>
        <taxon>Bacilli</taxon>
        <taxon>Bacillales</taxon>
        <taxon>Bacillaceae</taxon>
        <taxon>Gracilibacillus</taxon>
    </lineage>
</organism>
<feature type="transmembrane region" description="Helical" evidence="1">
    <location>
        <begin position="107"/>
        <end position="129"/>
    </location>
</feature>
<evidence type="ECO:0008006" key="4">
    <source>
        <dbReference type="Google" id="ProtNLM"/>
    </source>
</evidence>
<keyword evidence="1" id="KW-0472">Membrane</keyword>
<protein>
    <recommendedName>
        <fullName evidence="4">Zincin peptidase</fullName>
    </recommendedName>
</protein>
<comment type="caution">
    <text evidence="2">The sequence shown here is derived from an EMBL/GenBank/DDBJ whole genome shotgun (WGS) entry which is preliminary data.</text>
</comment>
<sequence>MNCWDTIQITKQLGVYRTIMLSFLLGLGSFIMLYLPFTFIHQHIEVKENGFYPFLLALVVLPILHQLTHIVPLQLIERHAKIKWIKFAKQFPYVKIMPNTKTSKRTLLISLLTPTMLLTTPLITASVTFGGYYPYFLMLAAINIGFSYTDFLYARRIWRAPKQCIITNDHNGYDILIRR</sequence>
<evidence type="ECO:0000256" key="1">
    <source>
        <dbReference type="SAM" id="Phobius"/>
    </source>
</evidence>
<feature type="transmembrane region" description="Helical" evidence="1">
    <location>
        <begin position="21"/>
        <end position="40"/>
    </location>
</feature>
<evidence type="ECO:0000313" key="3">
    <source>
        <dbReference type="Proteomes" id="UP000012283"/>
    </source>
</evidence>
<reference evidence="2 3" key="1">
    <citation type="submission" date="2013-03" db="EMBL/GenBank/DDBJ databases">
        <title>Draft genome sequence of Gracibacillus halophilus YIM-C55.5, a moderately halophilic and thermophilic organism from the Xiaochaidamu salt lake.</title>
        <authorList>
            <person name="Sugumar T."/>
            <person name="Polireddy D.R."/>
            <person name="Antony A."/>
            <person name="Madhava Y.R."/>
            <person name="Sivakumar N."/>
        </authorList>
    </citation>
    <scope>NUCLEOTIDE SEQUENCE [LARGE SCALE GENOMIC DNA]</scope>
    <source>
        <strain evidence="2 3">YIM-C55.5</strain>
    </source>
</reference>
<accession>N4WIR5</accession>
<dbReference type="PATRIC" id="fig|1308866.3.peg.2616"/>
<gene>
    <name evidence="2" type="ORF">J416_12934</name>
</gene>
<proteinExistence type="predicted"/>
<dbReference type="InterPro" id="IPR021683">
    <property type="entry name" value="DUF3267"/>
</dbReference>
<keyword evidence="3" id="KW-1185">Reference proteome</keyword>
<dbReference type="eggNOG" id="ENOG502ZR52">
    <property type="taxonomic scope" value="Bacteria"/>
</dbReference>
<feature type="transmembrane region" description="Helical" evidence="1">
    <location>
        <begin position="135"/>
        <end position="153"/>
    </location>
</feature>